<evidence type="ECO:0000256" key="5">
    <source>
        <dbReference type="ARBA" id="ARBA00022989"/>
    </source>
</evidence>
<comment type="catalytic activity">
    <reaction evidence="7">
        <text>12-hexadecanoyloxy-octadecanoate + H2O = 12-hydroxyoctadecanoate + hexadecanoate + H(+)</text>
        <dbReference type="Rhea" id="RHEA:52056"/>
        <dbReference type="ChEBI" id="CHEBI:7896"/>
        <dbReference type="ChEBI" id="CHEBI:15377"/>
        <dbReference type="ChEBI" id="CHEBI:15378"/>
        <dbReference type="ChEBI" id="CHEBI:83677"/>
        <dbReference type="ChEBI" id="CHEBI:84201"/>
    </reaction>
    <physiologicalReaction direction="left-to-right" evidence="7">
        <dbReference type="Rhea" id="RHEA:52057"/>
    </physiologicalReaction>
</comment>
<evidence type="ECO:0000256" key="16">
    <source>
        <dbReference type="ARBA" id="ARBA00049428"/>
    </source>
</evidence>
<comment type="catalytic activity">
    <reaction evidence="15">
        <text>13-(9Z-hexadecenoyloxy)-octadecanoate + H2O = 13-hydroxy-octadecanoate + (9Z)-hexadecenoate + H(+)</text>
        <dbReference type="Rhea" id="RHEA:52076"/>
        <dbReference type="ChEBI" id="CHEBI:15377"/>
        <dbReference type="ChEBI" id="CHEBI:15378"/>
        <dbReference type="ChEBI" id="CHEBI:32372"/>
        <dbReference type="ChEBI" id="CHEBI:136304"/>
        <dbReference type="ChEBI" id="CHEBI:136315"/>
    </reaction>
    <physiologicalReaction direction="left-to-right" evidence="15">
        <dbReference type="Rhea" id="RHEA:52077"/>
    </physiologicalReaction>
</comment>
<feature type="transmembrane region" description="Helical" evidence="17">
    <location>
        <begin position="18"/>
        <end position="37"/>
    </location>
</feature>
<dbReference type="OrthoDB" id="1898221at2759"/>
<dbReference type="InterPro" id="IPR006838">
    <property type="entry name" value="ADTRP_AIG1"/>
</dbReference>
<comment type="catalytic activity">
    <reaction evidence="12">
        <text>9-(9Z-octadecenoyloxy)-octadecanoate + H2O = 9-hydroxy-octadecanoate + (9Z)-octadecenoate + H(+)</text>
        <dbReference type="Rhea" id="RHEA:52048"/>
        <dbReference type="ChEBI" id="CHEBI:15377"/>
        <dbReference type="ChEBI" id="CHEBI:15378"/>
        <dbReference type="ChEBI" id="CHEBI:30823"/>
        <dbReference type="ChEBI" id="CHEBI:136282"/>
        <dbReference type="ChEBI" id="CHEBI:136286"/>
    </reaction>
    <physiologicalReaction direction="left-to-right" evidence="12">
        <dbReference type="Rhea" id="RHEA:52049"/>
    </physiologicalReaction>
</comment>
<comment type="catalytic activity">
    <reaction evidence="9">
        <text>9-hexadecanoyloxy-octadecanoate + H2O = 9-hydroxy-octadecanoate + hexadecanoate + H(+)</text>
        <dbReference type="Rhea" id="RHEA:52052"/>
        <dbReference type="ChEBI" id="CHEBI:7896"/>
        <dbReference type="ChEBI" id="CHEBI:15377"/>
        <dbReference type="ChEBI" id="CHEBI:15378"/>
        <dbReference type="ChEBI" id="CHEBI:83670"/>
        <dbReference type="ChEBI" id="CHEBI:136286"/>
    </reaction>
    <physiologicalReaction direction="left-to-right" evidence="9">
        <dbReference type="Rhea" id="RHEA:52053"/>
    </physiologicalReaction>
</comment>
<evidence type="ECO:0000256" key="15">
    <source>
        <dbReference type="ARBA" id="ARBA00049322"/>
    </source>
</evidence>
<gene>
    <name evidence="18" type="primary">AIG1</name>
    <name evidence="18" type="ORF">Bhyg_05235</name>
</gene>
<feature type="transmembrane region" description="Helical" evidence="17">
    <location>
        <begin position="127"/>
        <end position="146"/>
    </location>
</feature>
<dbReference type="Pfam" id="PF04750">
    <property type="entry name" value="Far-17a_AIG1"/>
    <property type="match status" value="1"/>
</dbReference>
<keyword evidence="6 17" id="KW-0472">Membrane</keyword>
<comment type="caution">
    <text evidence="18">The sequence shown here is derived from an EMBL/GenBank/DDBJ whole genome shotgun (WGS) entry which is preliminary data.</text>
</comment>
<keyword evidence="4 17" id="KW-0812">Transmembrane</keyword>
<dbReference type="PANTHER" id="PTHR10989:SF16">
    <property type="entry name" value="AT02829P-RELATED"/>
    <property type="match status" value="1"/>
</dbReference>
<feature type="transmembrane region" description="Helical" evidence="17">
    <location>
        <begin position="166"/>
        <end position="186"/>
    </location>
</feature>
<comment type="catalytic activity">
    <reaction evidence="10">
        <text>12-octadecanoyloxy-octadecanoate + H2O = 12-hydroxyoctadecanoate + octadecanoate + H(+)</text>
        <dbReference type="Rhea" id="RHEA:52080"/>
        <dbReference type="ChEBI" id="CHEBI:15377"/>
        <dbReference type="ChEBI" id="CHEBI:15378"/>
        <dbReference type="ChEBI" id="CHEBI:25629"/>
        <dbReference type="ChEBI" id="CHEBI:84201"/>
        <dbReference type="ChEBI" id="CHEBI:136330"/>
    </reaction>
    <physiologicalReaction direction="left-to-right" evidence="10">
        <dbReference type="Rhea" id="RHEA:52081"/>
    </physiologicalReaction>
</comment>
<comment type="subcellular location">
    <subcellularLocation>
        <location evidence="2">Endomembrane system</location>
        <topology evidence="2">Multi-pass membrane protein</topology>
    </subcellularLocation>
</comment>
<protein>
    <submittedName>
        <fullName evidence="18">Androgen-induced gene 1 protein</fullName>
    </submittedName>
</protein>
<dbReference type="GO" id="GO:0012505">
    <property type="term" value="C:endomembrane system"/>
    <property type="evidence" value="ECO:0007669"/>
    <property type="project" value="UniProtKB-SubCell"/>
</dbReference>
<dbReference type="Proteomes" id="UP001151699">
    <property type="component" value="Chromosome A"/>
</dbReference>
<evidence type="ECO:0000256" key="12">
    <source>
        <dbReference type="ARBA" id="ARBA00048800"/>
    </source>
</evidence>
<proteinExistence type="inferred from homology"/>
<comment type="catalytic activity">
    <reaction evidence="1">
        <text>9-(9Z-hexadecenoyloxy)-octadecanoate + H2O = (9Z)-hexadecenoate + 9-hydroxy-octadecanoate + H(+)</text>
        <dbReference type="Rhea" id="RHEA:52068"/>
        <dbReference type="ChEBI" id="CHEBI:15377"/>
        <dbReference type="ChEBI" id="CHEBI:15378"/>
        <dbReference type="ChEBI" id="CHEBI:32372"/>
        <dbReference type="ChEBI" id="CHEBI:136286"/>
        <dbReference type="ChEBI" id="CHEBI:136309"/>
    </reaction>
    <physiologicalReaction direction="left-to-right" evidence="1">
        <dbReference type="Rhea" id="RHEA:52069"/>
    </physiologicalReaction>
</comment>
<evidence type="ECO:0000256" key="3">
    <source>
        <dbReference type="ARBA" id="ARBA00009300"/>
    </source>
</evidence>
<evidence type="ECO:0000256" key="7">
    <source>
        <dbReference type="ARBA" id="ARBA00047368"/>
    </source>
</evidence>
<evidence type="ECO:0000256" key="11">
    <source>
        <dbReference type="ARBA" id="ARBA00048701"/>
    </source>
</evidence>
<evidence type="ECO:0000256" key="6">
    <source>
        <dbReference type="ARBA" id="ARBA00023136"/>
    </source>
</evidence>
<dbReference type="PANTHER" id="PTHR10989">
    <property type="entry name" value="ANDROGEN-INDUCED PROTEIN 1-RELATED"/>
    <property type="match status" value="1"/>
</dbReference>
<accession>A0A9Q0NHB0</accession>
<comment type="catalytic activity">
    <reaction evidence="16">
        <text>12-(9Z-hexadecenoyloxy)-octadecanoate + H2O = 12-hydroxyoctadecanoate + (9Z)-hexadecenoate + H(+)</text>
        <dbReference type="Rhea" id="RHEA:52072"/>
        <dbReference type="ChEBI" id="CHEBI:15377"/>
        <dbReference type="ChEBI" id="CHEBI:15378"/>
        <dbReference type="ChEBI" id="CHEBI:32372"/>
        <dbReference type="ChEBI" id="CHEBI:84201"/>
        <dbReference type="ChEBI" id="CHEBI:136312"/>
    </reaction>
    <physiologicalReaction direction="left-to-right" evidence="16">
        <dbReference type="Rhea" id="RHEA:52073"/>
    </physiologicalReaction>
</comment>
<evidence type="ECO:0000256" key="8">
    <source>
        <dbReference type="ARBA" id="ARBA00047427"/>
    </source>
</evidence>
<evidence type="ECO:0000256" key="2">
    <source>
        <dbReference type="ARBA" id="ARBA00004127"/>
    </source>
</evidence>
<feature type="transmembrane region" description="Helical" evidence="17">
    <location>
        <begin position="57"/>
        <end position="77"/>
    </location>
</feature>
<comment type="catalytic activity">
    <reaction evidence="14">
        <text>13-(9Z-octadecenoyloxy)-octadecanoate + H2O = 13-hydroxy-octadecanoate + (9Z)-octadecenoate + H(+)</text>
        <dbReference type="Rhea" id="RHEA:52064"/>
        <dbReference type="ChEBI" id="CHEBI:15377"/>
        <dbReference type="ChEBI" id="CHEBI:15378"/>
        <dbReference type="ChEBI" id="CHEBI:30823"/>
        <dbReference type="ChEBI" id="CHEBI:136303"/>
        <dbReference type="ChEBI" id="CHEBI:136304"/>
    </reaction>
    <physiologicalReaction direction="left-to-right" evidence="14">
        <dbReference type="Rhea" id="RHEA:52065"/>
    </physiologicalReaction>
</comment>
<organism evidence="18 19">
    <name type="scientific">Pseudolycoriella hygida</name>
    <dbReference type="NCBI Taxonomy" id="35572"/>
    <lineage>
        <taxon>Eukaryota</taxon>
        <taxon>Metazoa</taxon>
        <taxon>Ecdysozoa</taxon>
        <taxon>Arthropoda</taxon>
        <taxon>Hexapoda</taxon>
        <taxon>Insecta</taxon>
        <taxon>Pterygota</taxon>
        <taxon>Neoptera</taxon>
        <taxon>Endopterygota</taxon>
        <taxon>Diptera</taxon>
        <taxon>Nematocera</taxon>
        <taxon>Sciaroidea</taxon>
        <taxon>Sciaridae</taxon>
        <taxon>Pseudolycoriella</taxon>
    </lineage>
</organism>
<feature type="transmembrane region" description="Helical" evidence="17">
    <location>
        <begin position="97"/>
        <end position="115"/>
    </location>
</feature>
<evidence type="ECO:0000256" key="13">
    <source>
        <dbReference type="ARBA" id="ARBA00049221"/>
    </source>
</evidence>
<dbReference type="AlphaFoldDB" id="A0A9Q0NHB0"/>
<comment type="catalytic activity">
    <reaction evidence="8">
        <text>13-octadecanoyloxy-octadecanoate + H2O = 13-hydroxy-octadecanoate + octadecanoate + H(+)</text>
        <dbReference type="Rhea" id="RHEA:52084"/>
        <dbReference type="ChEBI" id="CHEBI:15377"/>
        <dbReference type="ChEBI" id="CHEBI:15378"/>
        <dbReference type="ChEBI" id="CHEBI:25629"/>
        <dbReference type="ChEBI" id="CHEBI:136304"/>
        <dbReference type="ChEBI" id="CHEBI:136335"/>
    </reaction>
    <physiologicalReaction direction="left-to-right" evidence="8">
        <dbReference type="Rhea" id="RHEA:52085"/>
    </physiologicalReaction>
</comment>
<evidence type="ECO:0000256" key="10">
    <source>
        <dbReference type="ARBA" id="ARBA00048680"/>
    </source>
</evidence>
<comment type="similarity">
    <text evidence="3">Belongs to the AIG1 family.</text>
</comment>
<comment type="catalytic activity">
    <reaction evidence="11">
        <text>12-(9Z-octadecenoyloxy)-octadecanoate + H2O = 12-hydroxyoctadecanoate + (9Z)-octadecenoate + H(+)</text>
        <dbReference type="Rhea" id="RHEA:52060"/>
        <dbReference type="ChEBI" id="CHEBI:15377"/>
        <dbReference type="ChEBI" id="CHEBI:15378"/>
        <dbReference type="ChEBI" id="CHEBI:30823"/>
        <dbReference type="ChEBI" id="CHEBI:84201"/>
        <dbReference type="ChEBI" id="CHEBI:136302"/>
    </reaction>
    <physiologicalReaction direction="left-to-right" evidence="11">
        <dbReference type="Rhea" id="RHEA:52061"/>
    </physiologicalReaction>
</comment>
<dbReference type="EMBL" id="WJQU01000001">
    <property type="protein sequence ID" value="KAJ6649992.1"/>
    <property type="molecule type" value="Genomic_DNA"/>
</dbReference>
<evidence type="ECO:0000313" key="19">
    <source>
        <dbReference type="Proteomes" id="UP001151699"/>
    </source>
</evidence>
<reference evidence="18" key="1">
    <citation type="submission" date="2022-07" db="EMBL/GenBank/DDBJ databases">
        <authorList>
            <person name="Trinca V."/>
            <person name="Uliana J.V.C."/>
            <person name="Torres T.T."/>
            <person name="Ward R.J."/>
            <person name="Monesi N."/>
        </authorList>
    </citation>
    <scope>NUCLEOTIDE SEQUENCE</scope>
    <source>
        <strain evidence="18">HSMRA1968</strain>
        <tissue evidence="18">Whole embryos</tissue>
    </source>
</reference>
<name>A0A9Q0NHB0_9DIPT</name>
<evidence type="ECO:0000256" key="4">
    <source>
        <dbReference type="ARBA" id="ARBA00022692"/>
    </source>
</evidence>
<comment type="catalytic activity">
    <reaction evidence="13">
        <text>9-octadecanoyloxy-octadecanoate + H2O = 9-hydroxy-octadecanoate + octadecanoate + H(+)</text>
        <dbReference type="Rhea" id="RHEA:52096"/>
        <dbReference type="ChEBI" id="CHEBI:15377"/>
        <dbReference type="ChEBI" id="CHEBI:15378"/>
        <dbReference type="ChEBI" id="CHEBI:25629"/>
        <dbReference type="ChEBI" id="CHEBI:136286"/>
        <dbReference type="ChEBI" id="CHEBI:136373"/>
    </reaction>
    <physiologicalReaction direction="left-to-right" evidence="13">
        <dbReference type="Rhea" id="RHEA:52097"/>
    </physiologicalReaction>
</comment>
<evidence type="ECO:0000313" key="18">
    <source>
        <dbReference type="EMBL" id="KAJ6649992.1"/>
    </source>
</evidence>
<evidence type="ECO:0000256" key="14">
    <source>
        <dbReference type="ARBA" id="ARBA00049296"/>
    </source>
</evidence>
<evidence type="ECO:0000256" key="17">
    <source>
        <dbReference type="SAM" id="Phobius"/>
    </source>
</evidence>
<dbReference type="GO" id="GO:0016020">
    <property type="term" value="C:membrane"/>
    <property type="evidence" value="ECO:0007669"/>
    <property type="project" value="InterPro"/>
</dbReference>
<evidence type="ECO:0000256" key="9">
    <source>
        <dbReference type="ARBA" id="ARBA00047863"/>
    </source>
</evidence>
<keyword evidence="19" id="KW-1185">Reference proteome</keyword>
<evidence type="ECO:0000256" key="1">
    <source>
        <dbReference type="ARBA" id="ARBA00000923"/>
    </source>
</evidence>
<keyword evidence="5 17" id="KW-1133">Transmembrane helix</keyword>
<sequence length="204" mass="23795">MESGCISVHSNIHASHCYSYILIIQASYFTICLLNDLFGTNEILPRKSSSLRQFKDYLFGAFAWPLALNVGVSFWTLMAIDRELVLPKALDPYFPTWLNHVMHTNIVIFIVMEIFTTFRQYPSRKSALTGLGIFMLAYLVWIHIIRHYAGVWVYPILNVLQFGQRIVFFIVILLFCIGLYFIGEFLNNKIWADELRQIKSKRNK</sequence>